<feature type="binding site" evidence="5">
    <location>
        <begin position="12"/>
        <end position="14"/>
    </location>
    <ligand>
        <name>FMN</name>
        <dbReference type="ChEBI" id="CHEBI:58210"/>
    </ligand>
</feature>
<comment type="caution">
    <text evidence="7">The sequence shown here is derived from an EMBL/GenBank/DDBJ whole genome shotgun (WGS) entry which is preliminary data.</text>
</comment>
<evidence type="ECO:0000259" key="6">
    <source>
        <dbReference type="Pfam" id="PF02441"/>
    </source>
</evidence>
<dbReference type="Gene3D" id="3.40.50.1950">
    <property type="entry name" value="Flavin prenyltransferase-like"/>
    <property type="match status" value="1"/>
</dbReference>
<comment type="caution">
    <text evidence="5">Lacks conserved residue(s) required for the propagation of feature annotation.</text>
</comment>
<feature type="domain" description="Flavoprotein" evidence="6">
    <location>
        <begin position="5"/>
        <end position="166"/>
    </location>
</feature>
<dbReference type="NCBIfam" id="NF004685">
    <property type="entry name" value="PRK06029.1"/>
    <property type="match status" value="1"/>
</dbReference>
<dbReference type="SUPFAM" id="SSF52507">
    <property type="entry name" value="Homo-oligomeric flavin-containing Cys decarboxylases, HFCD"/>
    <property type="match status" value="1"/>
</dbReference>
<evidence type="ECO:0000256" key="2">
    <source>
        <dbReference type="ARBA" id="ARBA00022630"/>
    </source>
</evidence>
<dbReference type="Pfam" id="PF02441">
    <property type="entry name" value="Flavoprotein"/>
    <property type="match status" value="1"/>
</dbReference>
<dbReference type="NCBIfam" id="TIGR00421">
    <property type="entry name" value="ubiX_pad"/>
    <property type="match status" value="1"/>
</dbReference>
<feature type="binding site" evidence="5">
    <location>
        <position position="154"/>
    </location>
    <ligand>
        <name>dimethylallyl phosphate</name>
        <dbReference type="ChEBI" id="CHEBI:88052"/>
    </ligand>
</feature>
<proteinExistence type="inferred from homology"/>
<sequence length="194" mass="20772">MSTRRLIVGITGASGAAYGIRALELARAAGMETHLVVSRSALLTLNQELGLQKADLEGRADVIYPVADIGATIASGSFRTMGMLIAPCSVRTMSEIATGVTSTLMSRAADVVLKERRRLVLMLRETPLHLGHIETMAALTRMGAIVMPPVPAFYARPQSIDELVTHSSARALDLFDIDTGAVRRWGGLKDSLLT</sequence>
<evidence type="ECO:0000256" key="1">
    <source>
        <dbReference type="ARBA" id="ARBA00022602"/>
    </source>
</evidence>
<comment type="similarity">
    <text evidence="5">Belongs to the UbiX/PAD1 family.</text>
</comment>
<keyword evidence="8" id="KW-1185">Reference proteome</keyword>
<feature type="binding site" evidence="5">
    <location>
        <begin position="89"/>
        <end position="92"/>
    </location>
    <ligand>
        <name>FMN</name>
        <dbReference type="ChEBI" id="CHEBI:58210"/>
    </ligand>
</feature>
<evidence type="ECO:0000256" key="4">
    <source>
        <dbReference type="ARBA" id="ARBA00022679"/>
    </source>
</evidence>
<dbReference type="EMBL" id="WHSB02000022">
    <property type="protein sequence ID" value="MCQ4634647.1"/>
    <property type="molecule type" value="Genomic_DNA"/>
</dbReference>
<comment type="function">
    <text evidence="5">Flavin prenyltransferase that catalyzes the synthesis of the prenylated FMN cofactor (prenyl-FMN) for 4-hydroxy-3-polyprenylbenzoic acid decarboxylase UbiD. The prenyltransferase is metal-independent and links a dimethylallyl moiety from dimethylallyl monophosphate (DMAP) to the flavin N5 and C6 atoms of FMN.</text>
</comment>
<protein>
    <recommendedName>
        <fullName evidence="5">Flavin prenyltransferase UbiX</fullName>
        <ecNumber evidence="5">2.5.1.129</ecNumber>
    </recommendedName>
</protein>
<dbReference type="InterPro" id="IPR004507">
    <property type="entry name" value="UbiX-like"/>
</dbReference>
<dbReference type="PANTHER" id="PTHR43374:SF1">
    <property type="entry name" value="FLAVIN PRENYLTRANSFERASE PAD1, MITOCHONDRIAL"/>
    <property type="match status" value="1"/>
</dbReference>
<feature type="binding site" evidence="5">
    <location>
        <position position="170"/>
    </location>
    <ligand>
        <name>dimethylallyl phosphate</name>
        <dbReference type="ChEBI" id="CHEBI:88052"/>
    </ligand>
</feature>
<evidence type="ECO:0000256" key="3">
    <source>
        <dbReference type="ARBA" id="ARBA00022643"/>
    </source>
</evidence>
<evidence type="ECO:0000313" key="7">
    <source>
        <dbReference type="EMBL" id="MCQ4634647.1"/>
    </source>
</evidence>
<evidence type="ECO:0000313" key="8">
    <source>
        <dbReference type="Proteomes" id="UP000996601"/>
    </source>
</evidence>
<keyword evidence="1 5" id="KW-0637">Prenyltransferase</keyword>
<keyword evidence="3 5" id="KW-0288">FMN</keyword>
<dbReference type="Proteomes" id="UP000996601">
    <property type="component" value="Unassembled WGS sequence"/>
</dbReference>
<gene>
    <name evidence="5" type="primary">ubiX</name>
    <name evidence="7" type="ORF">GB927_031750</name>
</gene>
<dbReference type="InterPro" id="IPR003382">
    <property type="entry name" value="Flavoprotein"/>
</dbReference>
<keyword evidence="2 5" id="KW-0285">Flavoprotein</keyword>
<dbReference type="PANTHER" id="PTHR43374">
    <property type="entry name" value="FLAVIN PRENYLTRANSFERASE"/>
    <property type="match status" value="1"/>
</dbReference>
<dbReference type="RefSeq" id="WP_256121198.1">
    <property type="nucleotide sequence ID" value="NZ_WHSB02000022.1"/>
</dbReference>
<accession>A0ABT1RHJ5</accession>
<feature type="binding site" evidence="5">
    <location>
        <position position="38"/>
    </location>
    <ligand>
        <name>FMN</name>
        <dbReference type="ChEBI" id="CHEBI:58210"/>
    </ligand>
</feature>
<keyword evidence="4 5" id="KW-0808">Transferase</keyword>
<evidence type="ECO:0000256" key="5">
    <source>
        <dbReference type="HAMAP-Rule" id="MF_01984"/>
    </source>
</evidence>
<name>A0ABT1RHJ5_9HYPH</name>
<reference evidence="7" key="1">
    <citation type="submission" date="2021-07" db="EMBL/GenBank/DDBJ databases">
        <title>Shinella sp. nov., a novel member of the genus Shinella from water.</title>
        <authorList>
            <person name="Deng Y."/>
        </authorList>
    </citation>
    <scope>NUCLEOTIDE SEQUENCE</scope>
    <source>
        <strain evidence="7">CPCC 100929</strain>
    </source>
</reference>
<comment type="catalytic activity">
    <reaction evidence="5">
        <text>dimethylallyl phosphate + FMNH2 = prenylated FMNH2 + phosphate</text>
        <dbReference type="Rhea" id="RHEA:37743"/>
        <dbReference type="ChEBI" id="CHEBI:43474"/>
        <dbReference type="ChEBI" id="CHEBI:57618"/>
        <dbReference type="ChEBI" id="CHEBI:87467"/>
        <dbReference type="ChEBI" id="CHEBI:88052"/>
        <dbReference type="EC" id="2.5.1.129"/>
    </reaction>
</comment>
<feature type="binding site" evidence="5">
    <location>
        <position position="124"/>
    </location>
    <ligand>
        <name>FMN</name>
        <dbReference type="ChEBI" id="CHEBI:58210"/>
    </ligand>
</feature>
<dbReference type="HAMAP" id="MF_01984">
    <property type="entry name" value="ubiX_pad"/>
    <property type="match status" value="1"/>
</dbReference>
<organism evidence="7 8">
    <name type="scientific">Shinella lacus</name>
    <dbReference type="NCBI Taxonomy" id="2654216"/>
    <lineage>
        <taxon>Bacteria</taxon>
        <taxon>Pseudomonadati</taxon>
        <taxon>Pseudomonadota</taxon>
        <taxon>Alphaproteobacteria</taxon>
        <taxon>Hyphomicrobiales</taxon>
        <taxon>Rhizobiaceae</taxon>
        <taxon>Shinella</taxon>
    </lineage>
</organism>
<dbReference type="InterPro" id="IPR036551">
    <property type="entry name" value="Flavin_trans-like"/>
</dbReference>
<dbReference type="EC" id="2.5.1.129" evidence="5"/>